<dbReference type="AlphaFoldDB" id="A9P2B0"/>
<accession>A9P2B0</accession>
<dbReference type="InterPro" id="IPR006502">
    <property type="entry name" value="PDDEXK-like"/>
</dbReference>
<dbReference type="NCBIfam" id="TIGR01615">
    <property type="entry name" value="A_thal_3542"/>
    <property type="match status" value="1"/>
</dbReference>
<reference evidence="1" key="1">
    <citation type="journal article" date="2008" name="BMC Genomics">
        <title>A conifer genomics resource of 200,000 spruce (Picea spp.) ESTs and 6,464 high-quality, sequence-finished full-length cDNAs for Sitka spruce (Picea sitchensis).</title>
        <authorList>
            <person name="Ralph S.G."/>
            <person name="Chun H.J."/>
            <person name="Kolosova N."/>
            <person name="Cooper D."/>
            <person name="Oddy C."/>
            <person name="Ritland C.E."/>
            <person name="Kirkpatrick R."/>
            <person name="Moore R."/>
            <person name="Barber S."/>
            <person name="Holt R.A."/>
            <person name="Jones S.J."/>
            <person name="Marra M.A."/>
            <person name="Douglas C.J."/>
            <person name="Ritland K."/>
            <person name="Bohlmann J."/>
        </authorList>
    </citation>
    <scope>NUCLEOTIDE SEQUENCE</scope>
    <source>
        <tissue evidence="1">Green portion of the leader tissue</tissue>
    </source>
</reference>
<name>A9P2B0_PICSI</name>
<dbReference type="PANTHER" id="PTHR31579">
    <property type="entry name" value="OS03G0796600 PROTEIN"/>
    <property type="match status" value="1"/>
</dbReference>
<protein>
    <submittedName>
        <fullName evidence="1">Uncharacterized protein</fullName>
    </submittedName>
</protein>
<proteinExistence type="evidence at transcript level"/>
<dbReference type="EMBL" id="EF087788">
    <property type="protein sequence ID" value="ABK27021.1"/>
    <property type="molecule type" value="mRNA"/>
</dbReference>
<dbReference type="Pfam" id="PF04720">
    <property type="entry name" value="PDDEXK_6"/>
    <property type="match status" value="1"/>
</dbReference>
<dbReference type="OMA" id="VVKEWKP"/>
<organism evidence="1">
    <name type="scientific">Picea sitchensis</name>
    <name type="common">Sitka spruce</name>
    <name type="synonym">Pinus sitchensis</name>
    <dbReference type="NCBI Taxonomy" id="3332"/>
    <lineage>
        <taxon>Eukaryota</taxon>
        <taxon>Viridiplantae</taxon>
        <taxon>Streptophyta</taxon>
        <taxon>Embryophyta</taxon>
        <taxon>Tracheophyta</taxon>
        <taxon>Spermatophyta</taxon>
        <taxon>Pinopsida</taxon>
        <taxon>Pinidae</taxon>
        <taxon>Conifers I</taxon>
        <taxon>Pinales</taxon>
        <taxon>Pinaceae</taxon>
        <taxon>Picea</taxon>
    </lineage>
</organism>
<dbReference type="PANTHER" id="PTHR31579:SF1">
    <property type="entry name" value="OS03G0796600 PROTEIN"/>
    <property type="match status" value="1"/>
</dbReference>
<evidence type="ECO:0000313" key="1">
    <source>
        <dbReference type="EMBL" id="ABK27021.1"/>
    </source>
</evidence>
<sequence length="361" mass="40381">MSGVIYNSSGSEHQPDSVCLGDMLAVFMEDESAPAQSLERLSPQHETMDANISEDCQSVLQSEENQLEILKGCISCTCPAELDLLAETAQCLEMARKLQQQQQPEFLKQSVMCHLRNVGYDAAICKSHPKDNSRSCRSFPSGNYEYMDVIMKSTNSRRSIRLIVDLDFKAQFEIARPTREYSTLLGLLPKIYVGRDHRLQSIVKIMCEGVKNSLKKIGMHLPPWRKYKYMHSMWLGSYKRTAACNSLQDGHDSNMTSTETSPITELMDISHLEHEVKRIKHFWNTIHAAGHVDAAEEYLNWGSRAGGIILSKPSTGKLNISTLARALMEAGLTSLSTTVEPERLCLPEALIEVAIALTEVA</sequence>